<accession>L2G7D9</accession>
<feature type="transmembrane region" description="Helical" evidence="1">
    <location>
        <begin position="228"/>
        <end position="247"/>
    </location>
</feature>
<protein>
    <submittedName>
        <fullName evidence="2">Uncharacterized protein</fullName>
    </submittedName>
</protein>
<feature type="transmembrane region" description="Helical" evidence="1">
    <location>
        <begin position="253"/>
        <end position="271"/>
    </location>
</feature>
<evidence type="ECO:0000256" key="1">
    <source>
        <dbReference type="SAM" id="Phobius"/>
    </source>
</evidence>
<reference evidence="2" key="1">
    <citation type="submission" date="2012-08" db="EMBL/GenBank/DDBJ databases">
        <title>Genome analysis of Colletotrichum orbiculare and Colletotrichum fructicola.</title>
        <authorList>
            <person name="Gan P.H.P."/>
            <person name="Ikeda K."/>
            <person name="Irieda H."/>
            <person name="Narusaka M."/>
            <person name="O'Connell R.J."/>
            <person name="Narusaka Y."/>
            <person name="Takano Y."/>
            <person name="Kubo Y."/>
            <person name="Shirasu K."/>
        </authorList>
    </citation>
    <scope>NUCLEOTIDE SEQUENCE</scope>
    <source>
        <strain evidence="2">Nara gc5</strain>
    </source>
</reference>
<keyword evidence="1" id="KW-1133">Transmembrane helix</keyword>
<feature type="transmembrane region" description="Helical" evidence="1">
    <location>
        <begin position="178"/>
        <end position="200"/>
    </location>
</feature>
<proteinExistence type="predicted"/>
<name>L2G7D9_COLFN</name>
<organism evidence="2">
    <name type="scientific">Colletotrichum fructicola (strain Nara gc5)</name>
    <name type="common">Anthracnose fungus</name>
    <name type="synonym">Colletotrichum gloeosporioides (strain Nara gc5)</name>
    <dbReference type="NCBI Taxonomy" id="1213859"/>
    <lineage>
        <taxon>Eukaryota</taxon>
        <taxon>Fungi</taxon>
        <taxon>Dikarya</taxon>
        <taxon>Ascomycota</taxon>
        <taxon>Pezizomycotina</taxon>
        <taxon>Sordariomycetes</taxon>
        <taxon>Hypocreomycetidae</taxon>
        <taxon>Glomerellales</taxon>
        <taxon>Glomerellaceae</taxon>
        <taxon>Colletotrichum</taxon>
        <taxon>Colletotrichum gloeosporioides species complex</taxon>
    </lineage>
</organism>
<feature type="transmembrane region" description="Helical" evidence="1">
    <location>
        <begin position="149"/>
        <end position="172"/>
    </location>
</feature>
<sequence length="537" mass="60287">MDTETAYLCILAFDLGFWMLLTRAFPVMRWIEMTFVIDRQLIKDINDTGLRFFSKHLDGALSKDDKSLNGFNPPRTLRFVVGLLLVVENVIVMLVPWKRDRASLASVSSQAGRLCFLNMLPLCLLAIPENSIMPRLVRQCREQWLWGHAFFGYLVVFQAAFHAISLLCLLSTLSNVRWSAWATGLTTGLLLVLVVIFSAWRQQLQTAISKVIRNPALAKKPTESSHSIMVHWMLGTLVGGVMMAHTISDLPWALMSVIASSVALLVGMSIMERSSISTVPNYVAKTTYGQEGKPGEPQVHVLEIGMKTSSGTTAGEWYYFRVDGIPIRVARLERRARRDGAGYDVVAVLLMSRDAQATGHPDVRGPYIMPLAAPIATSRPLRIITLDSGVVEAQQYMAWRGDLKRAEGAHTSLVWLNENPLFLKTWISNAGPNETSQIRIVCFGDSKWIIDDLKAKAQRTRTEQKLVDGAELNLISRSHRGSVQDVLREEMLLTDDTYFIGEHFRSYNMSLIRFDEVKEAEENIVDGQTDDFTDVPH</sequence>
<feature type="transmembrane region" description="Helical" evidence="1">
    <location>
        <begin position="76"/>
        <end position="97"/>
    </location>
</feature>
<dbReference type="AlphaFoldDB" id="L2G7D9"/>
<dbReference type="HOGENOM" id="CLU_501526_0_0_1"/>
<dbReference type="EMBL" id="KB020608">
    <property type="protein sequence ID" value="ELA34584.1"/>
    <property type="molecule type" value="Genomic_DNA"/>
</dbReference>
<keyword evidence="1" id="KW-0472">Membrane</keyword>
<evidence type="ECO:0000313" key="2">
    <source>
        <dbReference type="EMBL" id="ELA34584.1"/>
    </source>
</evidence>
<keyword evidence="1" id="KW-0812">Transmembrane</keyword>
<gene>
    <name evidence="2" type="ORF">CGGC5_5594</name>
</gene>
<feature type="transmembrane region" description="Helical" evidence="1">
    <location>
        <begin position="6"/>
        <end position="25"/>
    </location>
</feature>